<keyword evidence="3" id="KW-1185">Reference proteome</keyword>
<name>A0AAD1DQB5_CHRNA</name>
<feature type="signal peptide" evidence="1">
    <location>
        <begin position="1"/>
        <end position="18"/>
    </location>
</feature>
<gene>
    <name evidence="2" type="ORF">EG343_11440</name>
</gene>
<dbReference type="InterPro" id="IPR032774">
    <property type="entry name" value="WG_beta_rep"/>
</dbReference>
<accession>A0AAD1DQB5</accession>
<organism evidence="2 3">
    <name type="scientific">Chryseobacterium nakagawai</name>
    <dbReference type="NCBI Taxonomy" id="1241982"/>
    <lineage>
        <taxon>Bacteria</taxon>
        <taxon>Pseudomonadati</taxon>
        <taxon>Bacteroidota</taxon>
        <taxon>Flavobacteriia</taxon>
        <taxon>Flavobacteriales</taxon>
        <taxon>Weeksellaceae</taxon>
        <taxon>Chryseobacterium group</taxon>
        <taxon>Chryseobacterium</taxon>
    </lineage>
</organism>
<protein>
    <submittedName>
        <fullName evidence="2">WG repeat-containing protein</fullName>
    </submittedName>
</protein>
<dbReference type="AlphaFoldDB" id="A0AAD1DQB5"/>
<evidence type="ECO:0000313" key="3">
    <source>
        <dbReference type="Proteomes" id="UP000278288"/>
    </source>
</evidence>
<evidence type="ECO:0000256" key="1">
    <source>
        <dbReference type="SAM" id="SignalP"/>
    </source>
</evidence>
<dbReference type="KEGG" id="cnk:EG343_11440"/>
<sequence>MKKSLLLSFLFGFILSFAQKQLTIDRLGVVTDSVEIKYLKKEYKIIGVFHEVSPKSEVKYARILKEDGSGIPYWGYINLKKEEIIPPKYISVSPFENGYILVKDNVEISTEYKCGSQKPCVRQERKAYYYFVDSQNKKVSDYFDEVKKDKSGDFYDCRINNIQKILDASSLKVVADSKGEYRILILNRGNDYRLKAYTNNREDFLDKEGKPLTGFKYKSIDSRNGFLFVGLYINSEVTKYSLLNPYTKIPFNNNLLIDYISESIKGSNTVIVRNEEKYFLINNNGFVKSKQYDYLKQYGSSILFLDKENIGLLNLKGKEVLKSPNIYIESHALRDTVDSPVYVFEKKDGTLNFIDIKKVKFKKTDAIYLNNLSETVSFTDKKSILENKYFVAIGKNKKKGILDFNGKLLVPYIYEDINPVDNTGYFLATNLGLKTGLISTNNTTILPFTNEYSASRDIYYIKDTTQINNIKSYFFIWKINDKVGTIDYTNKTIDPFEFDFQEPYENFIAYGKNSKMGIMTKNGKVIPAEYNKSYALLENGIYYLFKDKNLVGIDENNNMVFKTDFILSYPKFAEPIVLDERLIYLRDQDTSYILNLNGSQFLKFYNKVWSYSNGIGISTDGILFDLYKNNYEYYYKDRFISNDFK</sequence>
<feature type="chain" id="PRO_5042075877" evidence="1">
    <location>
        <begin position="19"/>
        <end position="645"/>
    </location>
</feature>
<proteinExistence type="predicted"/>
<keyword evidence="1" id="KW-0732">Signal</keyword>
<dbReference type="RefSeq" id="WP_123857894.1">
    <property type="nucleotide sequence ID" value="NZ_CP033923.1"/>
</dbReference>
<dbReference type="Proteomes" id="UP000278288">
    <property type="component" value="Chromosome"/>
</dbReference>
<evidence type="ECO:0000313" key="2">
    <source>
        <dbReference type="EMBL" id="AZA91202.1"/>
    </source>
</evidence>
<dbReference type="Pfam" id="PF14903">
    <property type="entry name" value="WG_beta_rep"/>
    <property type="match status" value="1"/>
</dbReference>
<reference evidence="2 3" key="1">
    <citation type="submission" date="2018-11" db="EMBL/GenBank/DDBJ databases">
        <title>Proposal to divide the Flavobacteriaceae and reorganize its genera based on Amino Acid Identity values calculated from whole genome sequences.</title>
        <authorList>
            <person name="Nicholson A.C."/>
            <person name="Gulvik C.A."/>
            <person name="Whitney A.M."/>
            <person name="Humrighouse B.W."/>
            <person name="Bell M."/>
            <person name="Holmes B."/>
            <person name="Steigerwalt A.G."/>
            <person name="Villarma A."/>
            <person name="Sheth M."/>
            <person name="Batra D."/>
            <person name="Pryor J."/>
            <person name="Bernardet J.-F."/>
            <person name="Hugo C."/>
            <person name="Kampfer P."/>
            <person name="Newman J."/>
            <person name="McQuiston J.R."/>
        </authorList>
    </citation>
    <scope>NUCLEOTIDE SEQUENCE [LARGE SCALE GENOMIC DNA]</scope>
    <source>
        <strain evidence="2 3">G0041</strain>
    </source>
</reference>
<dbReference type="EMBL" id="CP033923">
    <property type="protein sequence ID" value="AZA91202.1"/>
    <property type="molecule type" value="Genomic_DNA"/>
</dbReference>